<proteinExistence type="predicted"/>
<evidence type="ECO:0000313" key="1">
    <source>
        <dbReference type="EMBL" id="CAJ2631455.1"/>
    </source>
</evidence>
<dbReference type="Proteomes" id="UP001177021">
    <property type="component" value="Unassembled WGS sequence"/>
</dbReference>
<dbReference type="EMBL" id="CASHSV030000001">
    <property type="protein sequence ID" value="CAJ2631455.1"/>
    <property type="molecule type" value="Genomic_DNA"/>
</dbReference>
<accession>A0ACB0IHM1</accession>
<evidence type="ECO:0000313" key="2">
    <source>
        <dbReference type="Proteomes" id="UP001177021"/>
    </source>
</evidence>
<protein>
    <submittedName>
        <fullName evidence="1">Uncharacterized protein</fullName>
    </submittedName>
</protein>
<comment type="caution">
    <text evidence="1">The sequence shown here is derived from an EMBL/GenBank/DDBJ whole genome shotgun (WGS) entry which is preliminary data.</text>
</comment>
<reference evidence="1" key="1">
    <citation type="submission" date="2023-10" db="EMBL/GenBank/DDBJ databases">
        <authorList>
            <person name="Rodriguez Cubillos JULIANA M."/>
            <person name="De Vega J."/>
        </authorList>
    </citation>
    <scope>NUCLEOTIDE SEQUENCE</scope>
</reference>
<gene>
    <name evidence="1" type="ORF">MILVUS5_LOCUS2989</name>
</gene>
<organism evidence="1 2">
    <name type="scientific">Trifolium pratense</name>
    <name type="common">Red clover</name>
    <dbReference type="NCBI Taxonomy" id="57577"/>
    <lineage>
        <taxon>Eukaryota</taxon>
        <taxon>Viridiplantae</taxon>
        <taxon>Streptophyta</taxon>
        <taxon>Embryophyta</taxon>
        <taxon>Tracheophyta</taxon>
        <taxon>Spermatophyta</taxon>
        <taxon>Magnoliopsida</taxon>
        <taxon>eudicotyledons</taxon>
        <taxon>Gunneridae</taxon>
        <taxon>Pentapetalae</taxon>
        <taxon>rosids</taxon>
        <taxon>fabids</taxon>
        <taxon>Fabales</taxon>
        <taxon>Fabaceae</taxon>
        <taxon>Papilionoideae</taxon>
        <taxon>50 kb inversion clade</taxon>
        <taxon>NPAAA clade</taxon>
        <taxon>Hologalegina</taxon>
        <taxon>IRL clade</taxon>
        <taxon>Trifolieae</taxon>
        <taxon>Trifolium</taxon>
    </lineage>
</organism>
<sequence>MKINRNKVFATAWSNYVPLKTSALVWRIWKNKIPTRDNLIKRGILIESQNSSLFGCGKEESVSHVFFECSLSSGSWSKILRWLEISSVLHNAALMVFQFLFV</sequence>
<keyword evidence="2" id="KW-1185">Reference proteome</keyword>
<name>A0ACB0IHM1_TRIPR</name>